<proteinExistence type="predicted"/>
<name>A0A8S3XGT4_PARAO</name>
<feature type="domain" description="BED-type" evidence="6">
    <location>
        <begin position="7"/>
        <end position="64"/>
    </location>
</feature>
<dbReference type="Proteomes" id="UP000691718">
    <property type="component" value="Unassembled WGS sequence"/>
</dbReference>
<feature type="compositionally biased region" description="Polar residues" evidence="5">
    <location>
        <begin position="70"/>
        <end position="82"/>
    </location>
</feature>
<dbReference type="GO" id="GO:0003677">
    <property type="term" value="F:DNA binding"/>
    <property type="evidence" value="ECO:0007669"/>
    <property type="project" value="InterPro"/>
</dbReference>
<keyword evidence="3" id="KW-0862">Zinc</keyword>
<dbReference type="GO" id="GO:0008270">
    <property type="term" value="F:zinc ion binding"/>
    <property type="evidence" value="ECO:0007669"/>
    <property type="project" value="UniProtKB-KW"/>
</dbReference>
<dbReference type="Pfam" id="PF02892">
    <property type="entry name" value="zf-BED"/>
    <property type="match status" value="1"/>
</dbReference>
<dbReference type="EMBL" id="CAJQZP010001132">
    <property type="protein sequence ID" value="CAG5019581.1"/>
    <property type="molecule type" value="Genomic_DNA"/>
</dbReference>
<dbReference type="AlphaFoldDB" id="A0A8S3XGT4"/>
<dbReference type="InterPro" id="IPR003656">
    <property type="entry name" value="Znf_BED"/>
</dbReference>
<accession>A0A8S3XGT4</accession>
<keyword evidence="8" id="KW-1185">Reference proteome</keyword>
<evidence type="ECO:0000256" key="1">
    <source>
        <dbReference type="ARBA" id="ARBA00022723"/>
    </source>
</evidence>
<keyword evidence="2 4" id="KW-0863">Zinc-finger</keyword>
<feature type="region of interest" description="Disordered" evidence="5">
    <location>
        <begin position="70"/>
        <end position="100"/>
    </location>
</feature>
<evidence type="ECO:0000256" key="3">
    <source>
        <dbReference type="ARBA" id="ARBA00022833"/>
    </source>
</evidence>
<dbReference type="GO" id="GO:0005634">
    <property type="term" value="C:nucleus"/>
    <property type="evidence" value="ECO:0007669"/>
    <property type="project" value="TreeGrafter"/>
</dbReference>
<organism evidence="7 8">
    <name type="scientific">Parnassius apollo</name>
    <name type="common">Apollo butterfly</name>
    <name type="synonym">Papilio apollo</name>
    <dbReference type="NCBI Taxonomy" id="110799"/>
    <lineage>
        <taxon>Eukaryota</taxon>
        <taxon>Metazoa</taxon>
        <taxon>Ecdysozoa</taxon>
        <taxon>Arthropoda</taxon>
        <taxon>Hexapoda</taxon>
        <taxon>Insecta</taxon>
        <taxon>Pterygota</taxon>
        <taxon>Neoptera</taxon>
        <taxon>Endopterygota</taxon>
        <taxon>Lepidoptera</taxon>
        <taxon>Glossata</taxon>
        <taxon>Ditrysia</taxon>
        <taxon>Papilionoidea</taxon>
        <taxon>Papilionidae</taxon>
        <taxon>Parnassiinae</taxon>
        <taxon>Parnassini</taxon>
        <taxon>Parnassius</taxon>
        <taxon>Parnassius</taxon>
    </lineage>
</organism>
<evidence type="ECO:0000256" key="4">
    <source>
        <dbReference type="PROSITE-ProRule" id="PRU00027"/>
    </source>
</evidence>
<sequence>MSPVNKKSPIKIWEYYEICSENNKLAQCLLCSIKFSRGGEGKKATTTSLKNHLKTKHADQYAALINVPTTSGSNMGGTSISTDAKMPAEPGTSRSKERQLTLKETSERKLLWDINDPKSIKYHYLIGEMIALDNEPLSPVERVGFQRLMANTLPHYKVPGRTYDRENCS</sequence>
<dbReference type="OrthoDB" id="117690at2759"/>
<evidence type="ECO:0000259" key="6">
    <source>
        <dbReference type="PROSITE" id="PS50808"/>
    </source>
</evidence>
<gene>
    <name evidence="7" type="ORF">PAPOLLO_LOCUS17093</name>
</gene>
<keyword evidence="1" id="KW-0479">Metal-binding</keyword>
<dbReference type="PANTHER" id="PTHR47241:SF1">
    <property type="entry name" value="BED-TYPE DOMAIN-CONTAINING PROTEIN"/>
    <property type="match status" value="1"/>
</dbReference>
<dbReference type="InterPro" id="IPR052865">
    <property type="entry name" value="Zinc_finger_BED"/>
</dbReference>
<dbReference type="SMART" id="SM00614">
    <property type="entry name" value="ZnF_BED"/>
    <property type="match status" value="1"/>
</dbReference>
<protein>
    <submittedName>
        <fullName evidence="7">(apollo) hypothetical protein</fullName>
    </submittedName>
</protein>
<dbReference type="PANTHER" id="PTHR47241">
    <property type="entry name" value="FINGER PROTEIN, PUTATIVE-RELATED"/>
    <property type="match status" value="1"/>
</dbReference>
<evidence type="ECO:0000313" key="7">
    <source>
        <dbReference type="EMBL" id="CAG5019581.1"/>
    </source>
</evidence>
<evidence type="ECO:0000313" key="8">
    <source>
        <dbReference type="Proteomes" id="UP000691718"/>
    </source>
</evidence>
<comment type="caution">
    <text evidence="7">The sequence shown here is derived from an EMBL/GenBank/DDBJ whole genome shotgun (WGS) entry which is preliminary data.</text>
</comment>
<reference evidence="7" key="1">
    <citation type="submission" date="2021-04" db="EMBL/GenBank/DDBJ databases">
        <authorList>
            <person name="Tunstrom K."/>
        </authorList>
    </citation>
    <scope>NUCLEOTIDE SEQUENCE</scope>
</reference>
<evidence type="ECO:0000256" key="2">
    <source>
        <dbReference type="ARBA" id="ARBA00022771"/>
    </source>
</evidence>
<evidence type="ECO:0000256" key="5">
    <source>
        <dbReference type="SAM" id="MobiDB-lite"/>
    </source>
</evidence>
<dbReference type="PROSITE" id="PS50808">
    <property type="entry name" value="ZF_BED"/>
    <property type="match status" value="1"/>
</dbReference>